<sequence length="67" mass="7505">MIKINRRKVNHSNTQGQNVVKKIKINKTKVSVLVASQVTSIAGPNQHRIRRRSGQKTSRPPGDHGPR</sequence>
<organism evidence="2 3">
    <name type="scientific">Portunus trituberculatus</name>
    <name type="common">Swimming crab</name>
    <name type="synonym">Neptunus trituberculatus</name>
    <dbReference type="NCBI Taxonomy" id="210409"/>
    <lineage>
        <taxon>Eukaryota</taxon>
        <taxon>Metazoa</taxon>
        <taxon>Ecdysozoa</taxon>
        <taxon>Arthropoda</taxon>
        <taxon>Crustacea</taxon>
        <taxon>Multicrustacea</taxon>
        <taxon>Malacostraca</taxon>
        <taxon>Eumalacostraca</taxon>
        <taxon>Eucarida</taxon>
        <taxon>Decapoda</taxon>
        <taxon>Pleocyemata</taxon>
        <taxon>Brachyura</taxon>
        <taxon>Eubrachyura</taxon>
        <taxon>Portunoidea</taxon>
        <taxon>Portunidae</taxon>
        <taxon>Portuninae</taxon>
        <taxon>Portunus</taxon>
    </lineage>
</organism>
<dbReference type="EMBL" id="VSRR010099282">
    <property type="protein sequence ID" value="MPC94613.1"/>
    <property type="molecule type" value="Genomic_DNA"/>
</dbReference>
<dbReference type="AlphaFoldDB" id="A0A5B7JJR9"/>
<accession>A0A5B7JJR9</accession>
<evidence type="ECO:0000313" key="2">
    <source>
        <dbReference type="EMBL" id="MPC94613.1"/>
    </source>
</evidence>
<keyword evidence="3" id="KW-1185">Reference proteome</keyword>
<feature type="region of interest" description="Disordered" evidence="1">
    <location>
        <begin position="40"/>
        <end position="67"/>
    </location>
</feature>
<comment type="caution">
    <text evidence="2">The sequence shown here is derived from an EMBL/GenBank/DDBJ whole genome shotgun (WGS) entry which is preliminary data.</text>
</comment>
<evidence type="ECO:0000256" key="1">
    <source>
        <dbReference type="SAM" id="MobiDB-lite"/>
    </source>
</evidence>
<name>A0A5B7JJR9_PORTR</name>
<reference evidence="2 3" key="1">
    <citation type="submission" date="2019-05" db="EMBL/GenBank/DDBJ databases">
        <title>Another draft genome of Portunus trituberculatus and its Hox gene families provides insights of decapod evolution.</title>
        <authorList>
            <person name="Jeong J.-H."/>
            <person name="Song I."/>
            <person name="Kim S."/>
            <person name="Choi T."/>
            <person name="Kim D."/>
            <person name="Ryu S."/>
            <person name="Kim W."/>
        </authorList>
    </citation>
    <scope>NUCLEOTIDE SEQUENCE [LARGE SCALE GENOMIC DNA]</scope>
    <source>
        <tissue evidence="2">Muscle</tissue>
    </source>
</reference>
<evidence type="ECO:0000313" key="3">
    <source>
        <dbReference type="Proteomes" id="UP000324222"/>
    </source>
</evidence>
<gene>
    <name evidence="2" type="ORF">E2C01_089790</name>
</gene>
<proteinExistence type="predicted"/>
<dbReference type="Proteomes" id="UP000324222">
    <property type="component" value="Unassembled WGS sequence"/>
</dbReference>
<protein>
    <submittedName>
        <fullName evidence="2">Uncharacterized protein</fullName>
    </submittedName>
</protein>